<gene>
    <name evidence="2" type="ORF">DPMN_146292</name>
</gene>
<sequence>MLSSSDNCSYRRNATTAPDNSNLGMDTCLMEASLDFPTTNEHEIFPASSFNRMYAHAPYPVCDLSLKK</sequence>
<name>A0A9D4F8C7_DREPO</name>
<organism evidence="2 3">
    <name type="scientific">Dreissena polymorpha</name>
    <name type="common">Zebra mussel</name>
    <name type="synonym">Mytilus polymorpha</name>
    <dbReference type="NCBI Taxonomy" id="45954"/>
    <lineage>
        <taxon>Eukaryota</taxon>
        <taxon>Metazoa</taxon>
        <taxon>Spiralia</taxon>
        <taxon>Lophotrochozoa</taxon>
        <taxon>Mollusca</taxon>
        <taxon>Bivalvia</taxon>
        <taxon>Autobranchia</taxon>
        <taxon>Heteroconchia</taxon>
        <taxon>Euheterodonta</taxon>
        <taxon>Imparidentia</taxon>
        <taxon>Neoheterodontei</taxon>
        <taxon>Myida</taxon>
        <taxon>Dreissenoidea</taxon>
        <taxon>Dreissenidae</taxon>
        <taxon>Dreissena</taxon>
    </lineage>
</organism>
<dbReference type="EMBL" id="JAIWYP010000007">
    <property type="protein sequence ID" value="KAH3792793.1"/>
    <property type="molecule type" value="Genomic_DNA"/>
</dbReference>
<evidence type="ECO:0000313" key="2">
    <source>
        <dbReference type="EMBL" id="KAH3792793.1"/>
    </source>
</evidence>
<keyword evidence="3" id="KW-1185">Reference proteome</keyword>
<evidence type="ECO:0000256" key="1">
    <source>
        <dbReference type="SAM" id="MobiDB-lite"/>
    </source>
</evidence>
<feature type="region of interest" description="Disordered" evidence="1">
    <location>
        <begin position="1"/>
        <end position="22"/>
    </location>
</feature>
<dbReference type="AlphaFoldDB" id="A0A9D4F8C7"/>
<evidence type="ECO:0000313" key="3">
    <source>
        <dbReference type="Proteomes" id="UP000828390"/>
    </source>
</evidence>
<reference evidence="2" key="2">
    <citation type="submission" date="2020-11" db="EMBL/GenBank/DDBJ databases">
        <authorList>
            <person name="McCartney M.A."/>
            <person name="Auch B."/>
            <person name="Kono T."/>
            <person name="Mallez S."/>
            <person name="Becker A."/>
            <person name="Gohl D.M."/>
            <person name="Silverstein K.A.T."/>
            <person name="Koren S."/>
            <person name="Bechman K.B."/>
            <person name="Herman A."/>
            <person name="Abrahante J.E."/>
            <person name="Garbe J."/>
        </authorList>
    </citation>
    <scope>NUCLEOTIDE SEQUENCE</scope>
    <source>
        <strain evidence="2">Duluth1</strain>
        <tissue evidence="2">Whole animal</tissue>
    </source>
</reference>
<accession>A0A9D4F8C7</accession>
<reference evidence="2" key="1">
    <citation type="journal article" date="2019" name="bioRxiv">
        <title>The Genome of the Zebra Mussel, Dreissena polymorpha: A Resource for Invasive Species Research.</title>
        <authorList>
            <person name="McCartney M.A."/>
            <person name="Auch B."/>
            <person name="Kono T."/>
            <person name="Mallez S."/>
            <person name="Zhang Y."/>
            <person name="Obille A."/>
            <person name="Becker A."/>
            <person name="Abrahante J.E."/>
            <person name="Garbe J."/>
            <person name="Badalamenti J.P."/>
            <person name="Herman A."/>
            <person name="Mangelson H."/>
            <person name="Liachko I."/>
            <person name="Sullivan S."/>
            <person name="Sone E.D."/>
            <person name="Koren S."/>
            <person name="Silverstein K.A.T."/>
            <person name="Beckman K.B."/>
            <person name="Gohl D.M."/>
        </authorList>
    </citation>
    <scope>NUCLEOTIDE SEQUENCE</scope>
    <source>
        <strain evidence="2">Duluth1</strain>
        <tissue evidence="2">Whole animal</tissue>
    </source>
</reference>
<dbReference type="Proteomes" id="UP000828390">
    <property type="component" value="Unassembled WGS sequence"/>
</dbReference>
<proteinExistence type="predicted"/>
<protein>
    <submittedName>
        <fullName evidence="2">Uncharacterized protein</fullName>
    </submittedName>
</protein>
<comment type="caution">
    <text evidence="2">The sequence shown here is derived from an EMBL/GenBank/DDBJ whole genome shotgun (WGS) entry which is preliminary data.</text>
</comment>